<evidence type="ECO:0000313" key="3">
    <source>
        <dbReference type="Proteomes" id="UP000198519"/>
    </source>
</evidence>
<dbReference type="Proteomes" id="UP000198519">
    <property type="component" value="Unassembled WGS sequence"/>
</dbReference>
<dbReference type="EMBL" id="FOUE01000001">
    <property type="protein sequence ID" value="SFL83179.1"/>
    <property type="molecule type" value="Genomic_DNA"/>
</dbReference>
<evidence type="ECO:0000313" key="2">
    <source>
        <dbReference type="EMBL" id="SFL83179.1"/>
    </source>
</evidence>
<proteinExistence type="predicted"/>
<evidence type="ECO:0000256" key="1">
    <source>
        <dbReference type="SAM" id="SignalP"/>
    </source>
</evidence>
<dbReference type="OrthoDB" id="4736977at2"/>
<feature type="signal peptide" evidence="1">
    <location>
        <begin position="1"/>
        <end position="20"/>
    </location>
</feature>
<keyword evidence="3" id="KW-1185">Reference proteome</keyword>
<dbReference type="RefSeq" id="WP_092019974.1">
    <property type="nucleotide sequence ID" value="NZ_FOUE01000001.1"/>
</dbReference>
<reference evidence="3" key="1">
    <citation type="submission" date="2016-10" db="EMBL/GenBank/DDBJ databases">
        <authorList>
            <person name="Varghese N."/>
            <person name="Submissions S."/>
        </authorList>
    </citation>
    <scope>NUCLEOTIDE SEQUENCE [LARGE SCALE GENOMIC DNA]</scope>
    <source>
        <strain evidence="3">CGMCC 1.7061</strain>
    </source>
</reference>
<gene>
    <name evidence="2" type="ORF">SAMN04487963_0128</name>
</gene>
<accession>A0A1I4KXC9</accession>
<dbReference type="STRING" id="488535.SAMN04487963_0128"/>
<protein>
    <submittedName>
        <fullName evidence="2">Uncharacterized protein</fullName>
    </submittedName>
</protein>
<dbReference type="AlphaFoldDB" id="A0A1I4KXC9"/>
<organism evidence="2 3">
    <name type="scientific">Marinobacter zhejiangensis</name>
    <dbReference type="NCBI Taxonomy" id="488535"/>
    <lineage>
        <taxon>Bacteria</taxon>
        <taxon>Pseudomonadati</taxon>
        <taxon>Pseudomonadota</taxon>
        <taxon>Gammaproteobacteria</taxon>
        <taxon>Pseudomonadales</taxon>
        <taxon>Marinobacteraceae</taxon>
        <taxon>Marinobacter</taxon>
    </lineage>
</organism>
<keyword evidence="1" id="KW-0732">Signal</keyword>
<feature type="chain" id="PRO_5011447566" evidence="1">
    <location>
        <begin position="21"/>
        <end position="108"/>
    </location>
</feature>
<name>A0A1I4KXC9_9GAMM</name>
<sequence>MKKVLALCSVLFLFSTSAAAFDGYIDVTNNTGYDIYYLYVSHAKKDTWGRDRLGDDILEDGETFRVNVRKQPTSIFDIHAEDEDGDTYTVWDLDIATDDLVLTLDHID</sequence>